<feature type="region of interest" description="Disordered" evidence="2">
    <location>
        <begin position="790"/>
        <end position="833"/>
    </location>
</feature>
<dbReference type="Gene3D" id="1.10.30.10">
    <property type="entry name" value="High mobility group box domain"/>
    <property type="match status" value="1"/>
</dbReference>
<evidence type="ECO:0000259" key="3">
    <source>
        <dbReference type="PROSITE" id="PS50118"/>
    </source>
</evidence>
<sequence>ARWRPAVGPQARRDPQEPVNPRSAYTMFVKEKMGELGLHIRDTRSTGSKAATRSKWLPDSWRDLPSADKDAYRRPTPRASPEYEARLAPTSRRQSHRLFQEKMALRPTKSAKKLAAPRPGGAPDAQAKSVKQEEGNAAAPAFSSSSAAAVPDAAQLRPVSAQQQQISPVKLESLSQLLPQSQLQQLLPPGTVTLMAVTQPPAASAAAVPVSSPALSTDASPRQCTSMCSSFRNHLEALTARGDCTSSRISLLRPAVPSLPLMTPRRPSVRRCDGRLRLHRGYPGFDDRRVLLHFHQGTCNSLSNSSLQPTAASATAACISLAAAISPQSQSPGMQIAAVSERRDAAGAAPAEKFGPAMSRQMLPRVFLSQPPAERRVQVHLPAEANHAQVLQVPANSLVACYLKPRRNRPPGVQAEFATASVQLARIDSFPAAIRFARCVLRLMRGRSRRATTCCPSAREPAAASTRVVWTPFTFGRSVDASRPARLSAQADVAQRATELIQQPAHRLQSARDGRELFSTGAHSERNPLPKPFGSRLPQAPPQPSLAPPRQRSAQASSPPPSRRPRQPCRRSCCSDILAQRACLDAARSRPTGLHLPQLHHLARDITEFAYTPAGCLRAPCRKSRSARRPPPPTLRRRSAPTRNLSALAPAEAASAALTPCRPFCRLLHRYLMPFLPSRAAEAGATIRRCAPLLRPPPAGRRVHRRVARPLAGPRRHWRCSPVFDRPAPSDDFRVRLFIRHLFLRPSAPTAARLRAFAACLPPARPGAALAAVRHPRGDVRVAGDVARHVPQHGQPAPPKSTPASAALATPCAPSYTDKNARGREFRRAVRKS</sequence>
<dbReference type="InterPro" id="IPR009071">
    <property type="entry name" value="HMG_box_dom"/>
</dbReference>
<feature type="compositionally biased region" description="Low complexity" evidence="2">
    <location>
        <begin position="802"/>
        <end position="815"/>
    </location>
</feature>
<evidence type="ECO:0000313" key="5">
    <source>
        <dbReference type="WBParaSite" id="snap_masked-unitig_31845-processed-gene-0.1-mRNA-1"/>
    </source>
</evidence>
<dbReference type="Proteomes" id="UP000095280">
    <property type="component" value="Unplaced"/>
</dbReference>
<keyword evidence="1" id="KW-0539">Nucleus</keyword>
<keyword evidence="1" id="KW-0238">DNA-binding</keyword>
<dbReference type="PROSITE" id="PS50118">
    <property type="entry name" value="HMG_BOX_2"/>
    <property type="match status" value="1"/>
</dbReference>
<feature type="compositionally biased region" description="Basic and acidic residues" evidence="2">
    <location>
        <begin position="60"/>
        <end position="73"/>
    </location>
</feature>
<feature type="compositionally biased region" description="Basic and acidic residues" evidence="2">
    <location>
        <begin position="819"/>
        <end position="833"/>
    </location>
</feature>
<proteinExistence type="predicted"/>
<organism evidence="4 5">
    <name type="scientific">Macrostomum lignano</name>
    <dbReference type="NCBI Taxonomy" id="282301"/>
    <lineage>
        <taxon>Eukaryota</taxon>
        <taxon>Metazoa</taxon>
        <taxon>Spiralia</taxon>
        <taxon>Lophotrochozoa</taxon>
        <taxon>Platyhelminthes</taxon>
        <taxon>Rhabditophora</taxon>
        <taxon>Macrostomorpha</taxon>
        <taxon>Macrostomida</taxon>
        <taxon>Macrostomidae</taxon>
        <taxon>Macrostomum</taxon>
    </lineage>
</organism>
<feature type="region of interest" description="Disordered" evidence="2">
    <location>
        <begin position="1"/>
        <end position="23"/>
    </location>
</feature>
<name>A0A1I8JQ95_9PLAT</name>
<dbReference type="AlphaFoldDB" id="A0A1I8JQ95"/>
<feature type="region of interest" description="Disordered" evidence="2">
    <location>
        <begin position="41"/>
        <end position="144"/>
    </location>
</feature>
<protein>
    <submittedName>
        <fullName evidence="5">HMG box domain-containing protein</fullName>
    </submittedName>
</protein>
<evidence type="ECO:0000256" key="1">
    <source>
        <dbReference type="PROSITE-ProRule" id="PRU00267"/>
    </source>
</evidence>
<dbReference type="GO" id="GO:0005634">
    <property type="term" value="C:nucleus"/>
    <property type="evidence" value="ECO:0007669"/>
    <property type="project" value="UniProtKB-UniRule"/>
</dbReference>
<accession>A0A1I8JQ95</accession>
<reference evidence="5" key="1">
    <citation type="submission" date="2016-11" db="UniProtKB">
        <authorList>
            <consortium name="WormBaseParasite"/>
        </authorList>
    </citation>
    <scope>IDENTIFICATION</scope>
</reference>
<dbReference type="GO" id="GO:0003677">
    <property type="term" value="F:DNA binding"/>
    <property type="evidence" value="ECO:0007669"/>
    <property type="project" value="UniProtKB-UniRule"/>
</dbReference>
<evidence type="ECO:0000313" key="4">
    <source>
        <dbReference type="Proteomes" id="UP000095280"/>
    </source>
</evidence>
<dbReference type="SUPFAM" id="SSF47095">
    <property type="entry name" value="HMG-box"/>
    <property type="match status" value="1"/>
</dbReference>
<dbReference type="WBParaSite" id="snap_masked-unitig_31845-processed-gene-0.1-mRNA-1">
    <property type="protein sequence ID" value="snap_masked-unitig_31845-processed-gene-0.1-mRNA-1"/>
    <property type="gene ID" value="snap_masked-unitig_31845-processed-gene-0.1"/>
</dbReference>
<feature type="region of interest" description="Disordered" evidence="2">
    <location>
        <begin position="520"/>
        <end position="570"/>
    </location>
</feature>
<feature type="domain" description="HMG box" evidence="3">
    <location>
        <begin position="18"/>
        <end position="91"/>
    </location>
</feature>
<evidence type="ECO:0000256" key="2">
    <source>
        <dbReference type="SAM" id="MobiDB-lite"/>
    </source>
</evidence>
<dbReference type="InterPro" id="IPR036910">
    <property type="entry name" value="HMG_box_dom_sf"/>
</dbReference>
<keyword evidence="4" id="KW-1185">Reference proteome</keyword>
<feature type="region of interest" description="Disordered" evidence="2">
    <location>
        <begin position="621"/>
        <end position="644"/>
    </location>
</feature>
<feature type="compositionally biased region" description="Low complexity" evidence="2">
    <location>
        <begin position="548"/>
        <end position="557"/>
    </location>
</feature>
<feature type="DNA-binding region" description="HMG box" evidence="1">
    <location>
        <begin position="18"/>
        <end position="91"/>
    </location>
</feature>